<reference evidence="7" key="1">
    <citation type="submission" date="2023-06" db="EMBL/GenBank/DDBJ databases">
        <title>Genomic analysis of the entomopathogenic nematode Steinernema hermaphroditum.</title>
        <authorList>
            <person name="Schwarz E.M."/>
            <person name="Heppert J.K."/>
            <person name="Baniya A."/>
            <person name="Schwartz H.T."/>
            <person name="Tan C.-H."/>
            <person name="Antoshechkin I."/>
            <person name="Sternberg P.W."/>
            <person name="Goodrich-Blair H."/>
            <person name="Dillman A.R."/>
        </authorList>
    </citation>
    <scope>NUCLEOTIDE SEQUENCE</scope>
    <source>
        <strain evidence="7">PS9179</strain>
        <tissue evidence="7">Whole animal</tissue>
    </source>
</reference>
<feature type="transmembrane region" description="Helical" evidence="5">
    <location>
        <begin position="131"/>
        <end position="155"/>
    </location>
</feature>
<proteinExistence type="predicted"/>
<dbReference type="InterPro" id="IPR019424">
    <property type="entry name" value="7TM_GPCR_Srsx"/>
</dbReference>
<dbReference type="Pfam" id="PF10320">
    <property type="entry name" value="7TM_GPCR_Srsx"/>
    <property type="match status" value="1"/>
</dbReference>
<evidence type="ECO:0000256" key="3">
    <source>
        <dbReference type="ARBA" id="ARBA00022989"/>
    </source>
</evidence>
<keyword evidence="4 5" id="KW-0472">Membrane</keyword>
<organism evidence="7 8">
    <name type="scientific">Steinernema hermaphroditum</name>
    <dbReference type="NCBI Taxonomy" id="289476"/>
    <lineage>
        <taxon>Eukaryota</taxon>
        <taxon>Metazoa</taxon>
        <taxon>Ecdysozoa</taxon>
        <taxon>Nematoda</taxon>
        <taxon>Chromadorea</taxon>
        <taxon>Rhabditida</taxon>
        <taxon>Tylenchina</taxon>
        <taxon>Panagrolaimomorpha</taxon>
        <taxon>Strongyloidoidea</taxon>
        <taxon>Steinernematidae</taxon>
        <taxon>Steinernema</taxon>
    </lineage>
</organism>
<dbReference type="GO" id="GO:0004930">
    <property type="term" value="F:G protein-coupled receptor activity"/>
    <property type="evidence" value="ECO:0007669"/>
    <property type="project" value="InterPro"/>
</dbReference>
<feature type="transmembrane region" description="Helical" evidence="5">
    <location>
        <begin position="22"/>
        <end position="43"/>
    </location>
</feature>
<accession>A0AA39IR84</accession>
<dbReference type="PANTHER" id="PTHR23360">
    <property type="entry name" value="G-PROTEIN COUPLED RECEPTORS FAMILY 1 PROFILE DOMAIN-CONTAINING PROTEIN-RELATED"/>
    <property type="match status" value="1"/>
</dbReference>
<dbReference type="InterPro" id="IPR017452">
    <property type="entry name" value="GPCR_Rhodpsn_7TM"/>
</dbReference>
<feature type="transmembrane region" description="Helical" evidence="5">
    <location>
        <begin position="243"/>
        <end position="268"/>
    </location>
</feature>
<dbReference type="InterPro" id="IPR000276">
    <property type="entry name" value="GPCR_Rhodpsn"/>
</dbReference>
<dbReference type="AlphaFoldDB" id="A0AA39IR84"/>
<evidence type="ECO:0000259" key="6">
    <source>
        <dbReference type="PROSITE" id="PS50262"/>
    </source>
</evidence>
<keyword evidence="2 5" id="KW-0812">Transmembrane</keyword>
<evidence type="ECO:0000256" key="5">
    <source>
        <dbReference type="SAM" id="Phobius"/>
    </source>
</evidence>
<evidence type="ECO:0000256" key="4">
    <source>
        <dbReference type="ARBA" id="ARBA00023136"/>
    </source>
</evidence>
<feature type="transmembrane region" description="Helical" evidence="5">
    <location>
        <begin position="89"/>
        <end position="111"/>
    </location>
</feature>
<feature type="transmembrane region" description="Helical" evidence="5">
    <location>
        <begin position="214"/>
        <end position="237"/>
    </location>
</feature>
<dbReference type="InterPro" id="IPR047130">
    <property type="entry name" value="7TM_GPCR_Srsx_nematod"/>
</dbReference>
<evidence type="ECO:0000313" key="7">
    <source>
        <dbReference type="EMBL" id="KAK0428022.1"/>
    </source>
</evidence>
<dbReference type="Proteomes" id="UP001175271">
    <property type="component" value="Unassembled WGS sequence"/>
</dbReference>
<keyword evidence="3 5" id="KW-1133">Transmembrane helix</keyword>
<feature type="transmembrane region" description="Helical" evidence="5">
    <location>
        <begin position="175"/>
        <end position="194"/>
    </location>
</feature>
<dbReference type="PROSITE" id="PS50262">
    <property type="entry name" value="G_PROTEIN_RECEP_F1_2"/>
    <property type="match status" value="1"/>
</dbReference>
<evidence type="ECO:0000256" key="1">
    <source>
        <dbReference type="ARBA" id="ARBA00004370"/>
    </source>
</evidence>
<dbReference type="SUPFAM" id="SSF81321">
    <property type="entry name" value="Family A G protein-coupled receptor-like"/>
    <property type="match status" value="1"/>
</dbReference>
<gene>
    <name evidence="7" type="ORF">QR680_010549</name>
</gene>
<dbReference type="EMBL" id="JAUCMV010000001">
    <property type="protein sequence ID" value="KAK0428022.1"/>
    <property type="molecule type" value="Genomic_DNA"/>
</dbReference>
<protein>
    <recommendedName>
        <fullName evidence="6">G-protein coupled receptors family 1 profile domain-containing protein</fullName>
    </recommendedName>
</protein>
<dbReference type="Gene3D" id="1.20.1070.10">
    <property type="entry name" value="Rhodopsin 7-helix transmembrane proteins"/>
    <property type="match status" value="1"/>
</dbReference>
<evidence type="ECO:0000256" key="2">
    <source>
        <dbReference type="ARBA" id="ARBA00022692"/>
    </source>
</evidence>
<comment type="caution">
    <text evidence="7">The sequence shown here is derived from an EMBL/GenBank/DDBJ whole genome shotgun (WGS) entry which is preliminary data.</text>
</comment>
<dbReference type="CDD" id="cd00637">
    <property type="entry name" value="7tm_classA_rhodopsin-like"/>
    <property type="match status" value="1"/>
</dbReference>
<sequence length="297" mass="33639">MADSFLNITDSTFFLISKCDSIVLLVESAIVCFGNGLVVAVTWRSKTLRSSCYVLIAVQAVCDILRQGQQLVITYGAFAEIRLSLYQCYMLNLVGTLAMDYCTILMLFIAVDRFVAAKFPFLYLRLTRRKYYLATILCSCFLYTSILKIVFYVQIGNETLFCTVGALQNFAKNDIWLICNTTVNVTVILIYVALTRVTKASLSEYQKINRSLNILILIHIIGWVLPFAVVIGLSFLIRSRLFLSAIQITMIAVWNINMIAPVFIYYFCSSVYNAEIRKMLRFIGDATHTSVQSVSTF</sequence>
<comment type="subcellular location">
    <subcellularLocation>
        <location evidence="1">Membrane</location>
    </subcellularLocation>
</comment>
<feature type="domain" description="G-protein coupled receptors family 1 profile" evidence="6">
    <location>
        <begin position="34"/>
        <end position="265"/>
    </location>
</feature>
<dbReference type="SMART" id="SM01381">
    <property type="entry name" value="7TM_GPCR_Srsx"/>
    <property type="match status" value="1"/>
</dbReference>
<keyword evidence="8" id="KW-1185">Reference proteome</keyword>
<dbReference type="GO" id="GO:0016020">
    <property type="term" value="C:membrane"/>
    <property type="evidence" value="ECO:0007669"/>
    <property type="project" value="UniProtKB-SubCell"/>
</dbReference>
<name>A0AA39IR84_9BILA</name>
<evidence type="ECO:0000313" key="8">
    <source>
        <dbReference type="Proteomes" id="UP001175271"/>
    </source>
</evidence>